<name>A0A4S8I2Z2_9BACT</name>
<accession>A0A4S8I2Z2</accession>
<keyword evidence="2" id="KW-1185">Reference proteome</keyword>
<dbReference type="RefSeq" id="WP_136575664.1">
    <property type="nucleotide sequence ID" value="NZ_STFF01000001.1"/>
</dbReference>
<comment type="caution">
    <text evidence="1">The sequence shown here is derived from an EMBL/GenBank/DDBJ whole genome shotgun (WGS) entry which is preliminary data.</text>
</comment>
<gene>
    <name evidence="1" type="ORF">FAM09_03410</name>
</gene>
<evidence type="ECO:0000313" key="1">
    <source>
        <dbReference type="EMBL" id="THU41174.1"/>
    </source>
</evidence>
<protein>
    <submittedName>
        <fullName evidence="1">Uncharacterized protein</fullName>
    </submittedName>
</protein>
<reference evidence="1 2" key="1">
    <citation type="submission" date="2019-04" db="EMBL/GenBank/DDBJ databases">
        <title>Niastella caeni sp. nov., isolated from activated sludge.</title>
        <authorList>
            <person name="Sheng M."/>
        </authorList>
    </citation>
    <scope>NUCLEOTIDE SEQUENCE [LARGE SCALE GENOMIC DNA]</scope>
    <source>
        <strain evidence="1 2">HX-2-15</strain>
    </source>
</reference>
<dbReference type="OrthoDB" id="5568290at2"/>
<proteinExistence type="predicted"/>
<dbReference type="EMBL" id="STFF01000001">
    <property type="protein sequence ID" value="THU41174.1"/>
    <property type="molecule type" value="Genomic_DNA"/>
</dbReference>
<dbReference type="AlphaFoldDB" id="A0A4S8I2Z2"/>
<evidence type="ECO:0000313" key="2">
    <source>
        <dbReference type="Proteomes" id="UP000306918"/>
    </source>
</evidence>
<dbReference type="Proteomes" id="UP000306918">
    <property type="component" value="Unassembled WGS sequence"/>
</dbReference>
<sequence length="773" mass="86622">MFSDSNSSQEPLKQGILKISVPHWLTQVKLYDNNYTLIKFVNEFTENHQTGCYEGQVELNAGIFEIEVSLANKVDRTLVKIKAGHTTIFEAPKTMSGHSDAVESNTGKTADKNVLWNLYKSESAGDANLCVHVLVPGNRLKEASPPVDSIFNLHRIADITRSCSPSSYIPAIDFHSDLRVSAEQGEIFLNKDLQPGYYIIEWSLSEKEKCHQLLYVHRGWTTRVFITTHSPVTNSFYMCIAAMDAVFNRDNEEEIVAQAILASFNQESGRSLFRKDQMKFLLSRECQNPWLGVLAAYALAPDLWKKTGTTEEDLQNQALFTDVLAFLQQMLPDHPDVQALGLTWDIPAAGPFYCPPLLYKGLQRVNKHAELFESTFPSGCLTDILLRSALLNSPWVNWRELSTVGTAALQSNEAMADDFGFEKIAVPVSTIDLKGIITPKAPVFNLSKKQLSSAAIVKTDIASPLSCSFSTLKEASLINTMQGITKNNYYHGMPDTLTTNSIDSLFNSLEKGNTTNIVNATNLPISRVNAGISSIMEKKKQLTGQMGQIQFNTDEQLIIRYALQNQEMVENNMEDDEDSENNIEECFSRIKTEANRIAKGTVEKSSYYLENSRAIAHDLMRIATEILKRADFIITTNAEGKIIYGNGAFIHLLSEDETSAKSQRNERLLAWEDALQTIPLGKSQLHTPFRNNLFDIWEVKRSEVNEKDQPGINCFITVLRGQDAPSLTPDQLQKITDIVSTLELFAPLFASYPEEEYTKELKTIVEGFEEVLG</sequence>
<organism evidence="1 2">
    <name type="scientific">Niastella caeni</name>
    <dbReference type="NCBI Taxonomy" id="2569763"/>
    <lineage>
        <taxon>Bacteria</taxon>
        <taxon>Pseudomonadati</taxon>
        <taxon>Bacteroidota</taxon>
        <taxon>Chitinophagia</taxon>
        <taxon>Chitinophagales</taxon>
        <taxon>Chitinophagaceae</taxon>
        <taxon>Niastella</taxon>
    </lineage>
</organism>